<dbReference type="Gene3D" id="3.20.20.60">
    <property type="entry name" value="Phosphoenolpyruvate-binding domains"/>
    <property type="match status" value="2"/>
</dbReference>
<name>A0A6B3M1B8_9BACT</name>
<protein>
    <recommendedName>
        <fullName evidence="3">pyruvate kinase</fullName>
        <ecNumber evidence="3">2.7.1.40</ecNumber>
    </recommendedName>
</protein>
<dbReference type="InterPro" id="IPR011037">
    <property type="entry name" value="Pyrv_Knase-like_insert_dom_sf"/>
</dbReference>
<dbReference type="RefSeq" id="WP_163916497.1">
    <property type="nucleotide sequence ID" value="NZ_JAAGWD010000009.1"/>
</dbReference>
<dbReference type="EMBL" id="JAAGWD010000009">
    <property type="protein sequence ID" value="NEM99381.1"/>
    <property type="molecule type" value="Genomic_DNA"/>
</dbReference>
<evidence type="ECO:0000256" key="8">
    <source>
        <dbReference type="ARBA" id="ARBA00022840"/>
    </source>
</evidence>
<keyword evidence="11" id="KW-0670">Pyruvate</keyword>
<evidence type="ECO:0000259" key="12">
    <source>
        <dbReference type="Pfam" id="PF00224"/>
    </source>
</evidence>
<dbReference type="Gene3D" id="2.40.33.10">
    <property type="entry name" value="PK beta-barrel domain-like"/>
    <property type="match status" value="1"/>
</dbReference>
<sequence>MAEQKTDYQALITQLDALYNDALALEKRFSNEIKQVHPNFRKSVRNLLHYLALRHHDIRELQRELAQLGLSSLGRLEGHVLASLQAVRNQLCYLAQCKPNKQSLPVRYFENQKLLTKHTESLLGELPPHRTTRIMVTFSSDLAKDYDLVERMLKAGMDCARINCAHDSPETWLAMIHNIRKAEKATGLPCSVLFDLMGPKLRTGELKTGPKVLAIRPVNNEMGLVASPAIVWIASSNTPPPTKVDASLPVDTSWVTQLQEGDRIKFTDTRGRKRSLSVVRKEKKGVIAHLLKTSYIATGTKLTVETKTVTSQETTVGDLPSIEIPILLKKDHLLVLHRDPVPGEPAQFDPNGHILKPAHISCTLPEVFDQVQKGETILFNDGAIEGIVEEVEDDKLLIKITFAKEKGSLLRADKGINLPETKLHLHDMTEKDKEDLRFIAKHADIVNLSFANHPAMVHALFSEMRKLKANKLAVMLKIETKEGFKNLPHLLLAVMQSYPAGIMIARGDLAVECGWQRLAEVQEEILWLCEAAHIPVVWATQVLETLAKKGRPSRAEITDAAMAQRADCIMLNKGPHIIDAITMLHDIVRRMQDHQFKKTSMLRSLEISDMSQLPAD</sequence>
<dbReference type="GO" id="GO:0004743">
    <property type="term" value="F:pyruvate kinase activity"/>
    <property type="evidence" value="ECO:0007669"/>
    <property type="project" value="UniProtKB-EC"/>
</dbReference>
<reference evidence="13 14" key="1">
    <citation type="submission" date="2020-02" db="EMBL/GenBank/DDBJ databases">
        <authorList>
            <person name="Kim M.K."/>
        </authorList>
    </citation>
    <scope>NUCLEOTIDE SEQUENCE [LARGE SCALE GENOMIC DNA]</scope>
    <source>
        <strain evidence="13 14">BT327</strain>
    </source>
</reference>
<gene>
    <name evidence="13" type="ORF">GXP69_16905</name>
</gene>
<keyword evidence="14" id="KW-1185">Reference proteome</keyword>
<evidence type="ECO:0000256" key="1">
    <source>
        <dbReference type="ARBA" id="ARBA00004997"/>
    </source>
</evidence>
<comment type="pathway">
    <text evidence="1">Carbohydrate degradation; glycolysis; pyruvate from D-glyceraldehyde 3-phosphate: step 5/5.</text>
</comment>
<keyword evidence="9" id="KW-0460">Magnesium</keyword>
<dbReference type="InterPro" id="IPR015806">
    <property type="entry name" value="Pyrv_Knase_insert_dom_sf"/>
</dbReference>
<dbReference type="UniPathway" id="UPA00109">
    <property type="reaction ID" value="UER00188"/>
</dbReference>
<feature type="domain" description="Pyruvate kinase barrel" evidence="12">
    <location>
        <begin position="130"/>
        <end position="216"/>
    </location>
</feature>
<evidence type="ECO:0000256" key="3">
    <source>
        <dbReference type="ARBA" id="ARBA00012142"/>
    </source>
</evidence>
<dbReference type="PANTHER" id="PTHR11817">
    <property type="entry name" value="PYRUVATE KINASE"/>
    <property type="match status" value="1"/>
</dbReference>
<dbReference type="GO" id="GO:0000287">
    <property type="term" value="F:magnesium ion binding"/>
    <property type="evidence" value="ECO:0007669"/>
    <property type="project" value="InterPro"/>
</dbReference>
<dbReference type="InterPro" id="IPR001697">
    <property type="entry name" value="Pyr_Knase"/>
</dbReference>
<evidence type="ECO:0000256" key="9">
    <source>
        <dbReference type="ARBA" id="ARBA00022842"/>
    </source>
</evidence>
<comment type="caution">
    <text evidence="13">The sequence shown here is derived from an EMBL/GenBank/DDBJ whole genome shotgun (WGS) entry which is preliminary data.</text>
</comment>
<evidence type="ECO:0000256" key="10">
    <source>
        <dbReference type="ARBA" id="ARBA00023152"/>
    </source>
</evidence>
<dbReference type="GO" id="GO:0016301">
    <property type="term" value="F:kinase activity"/>
    <property type="evidence" value="ECO:0007669"/>
    <property type="project" value="UniProtKB-KW"/>
</dbReference>
<evidence type="ECO:0000313" key="14">
    <source>
        <dbReference type="Proteomes" id="UP000474777"/>
    </source>
</evidence>
<keyword evidence="8" id="KW-0067">ATP-binding</keyword>
<keyword evidence="7" id="KW-0418">Kinase</keyword>
<proteinExistence type="inferred from homology"/>
<organism evidence="13 14">
    <name type="scientific">Pontibacter burrus</name>
    <dbReference type="NCBI Taxonomy" id="2704466"/>
    <lineage>
        <taxon>Bacteria</taxon>
        <taxon>Pseudomonadati</taxon>
        <taxon>Bacteroidota</taxon>
        <taxon>Cytophagia</taxon>
        <taxon>Cytophagales</taxon>
        <taxon>Hymenobacteraceae</taxon>
        <taxon>Pontibacter</taxon>
    </lineage>
</organism>
<comment type="similarity">
    <text evidence="2">Belongs to the pyruvate kinase family.</text>
</comment>
<dbReference type="GO" id="GO:0030955">
    <property type="term" value="F:potassium ion binding"/>
    <property type="evidence" value="ECO:0007669"/>
    <property type="project" value="InterPro"/>
</dbReference>
<dbReference type="AlphaFoldDB" id="A0A6B3M1B8"/>
<dbReference type="Pfam" id="PF00224">
    <property type="entry name" value="PK"/>
    <property type="match status" value="2"/>
</dbReference>
<dbReference type="Proteomes" id="UP000474777">
    <property type="component" value="Unassembled WGS sequence"/>
</dbReference>
<evidence type="ECO:0000256" key="6">
    <source>
        <dbReference type="ARBA" id="ARBA00022741"/>
    </source>
</evidence>
<evidence type="ECO:0000256" key="11">
    <source>
        <dbReference type="ARBA" id="ARBA00023317"/>
    </source>
</evidence>
<keyword evidence="10" id="KW-0324">Glycolysis</keyword>
<dbReference type="SUPFAM" id="SSF51621">
    <property type="entry name" value="Phosphoenolpyruvate/pyruvate domain"/>
    <property type="match status" value="1"/>
</dbReference>
<dbReference type="InterPro" id="IPR040442">
    <property type="entry name" value="Pyrv_kinase-like_dom_sf"/>
</dbReference>
<dbReference type="SUPFAM" id="SSF50800">
    <property type="entry name" value="PK beta-barrel domain-like"/>
    <property type="match status" value="1"/>
</dbReference>
<dbReference type="InterPro" id="IPR015813">
    <property type="entry name" value="Pyrv/PenolPyrv_kinase-like_dom"/>
</dbReference>
<keyword evidence="4" id="KW-0808">Transferase</keyword>
<dbReference type="GO" id="GO:0005524">
    <property type="term" value="F:ATP binding"/>
    <property type="evidence" value="ECO:0007669"/>
    <property type="project" value="UniProtKB-KW"/>
</dbReference>
<keyword evidence="6" id="KW-0547">Nucleotide-binding</keyword>
<dbReference type="InterPro" id="IPR015793">
    <property type="entry name" value="Pyrv_Knase_brl"/>
</dbReference>
<evidence type="ECO:0000256" key="2">
    <source>
        <dbReference type="ARBA" id="ARBA00008663"/>
    </source>
</evidence>
<evidence type="ECO:0000256" key="7">
    <source>
        <dbReference type="ARBA" id="ARBA00022777"/>
    </source>
</evidence>
<dbReference type="NCBIfam" id="NF011314">
    <property type="entry name" value="PRK14725.1"/>
    <property type="match status" value="1"/>
</dbReference>
<evidence type="ECO:0000256" key="5">
    <source>
        <dbReference type="ARBA" id="ARBA00022723"/>
    </source>
</evidence>
<feature type="domain" description="Pyruvate kinase barrel" evidence="12">
    <location>
        <begin position="358"/>
        <end position="572"/>
    </location>
</feature>
<evidence type="ECO:0000313" key="13">
    <source>
        <dbReference type="EMBL" id="NEM99381.1"/>
    </source>
</evidence>
<keyword evidence="5" id="KW-0479">Metal-binding</keyword>
<accession>A0A6B3M1B8</accession>
<dbReference type="EC" id="2.7.1.40" evidence="3"/>
<evidence type="ECO:0000256" key="4">
    <source>
        <dbReference type="ARBA" id="ARBA00022679"/>
    </source>
</evidence>